<evidence type="ECO:0000313" key="15">
    <source>
        <dbReference type="Proteomes" id="UP000746751"/>
    </source>
</evidence>
<keyword evidence="6 14" id="KW-0067">ATP-binding</keyword>
<dbReference type="GO" id="GO:0015421">
    <property type="term" value="F:ABC-type oligopeptide transporter activity"/>
    <property type="evidence" value="ECO:0007669"/>
    <property type="project" value="TreeGrafter"/>
</dbReference>
<dbReference type="GO" id="GO:0005524">
    <property type="term" value="F:ATP binding"/>
    <property type="evidence" value="ECO:0007669"/>
    <property type="project" value="UniProtKB-KW"/>
</dbReference>
<dbReference type="PANTHER" id="PTHR43394:SF1">
    <property type="entry name" value="ATP-BINDING CASSETTE SUB-FAMILY B MEMBER 10, MITOCHONDRIAL"/>
    <property type="match status" value="1"/>
</dbReference>
<keyword evidence="8 11" id="KW-0472">Membrane</keyword>
<keyword evidence="4 11" id="KW-0812">Transmembrane</keyword>
<dbReference type="SUPFAM" id="SSF90123">
    <property type="entry name" value="ABC transporter transmembrane region"/>
    <property type="match status" value="1"/>
</dbReference>
<dbReference type="SMART" id="SM00382">
    <property type="entry name" value="AAA"/>
    <property type="match status" value="1"/>
</dbReference>
<evidence type="ECO:0000313" key="14">
    <source>
        <dbReference type="EMBL" id="HJG31034.1"/>
    </source>
</evidence>
<protein>
    <submittedName>
        <fullName evidence="14">ABC transporter ATP-binding protein/permease</fullName>
    </submittedName>
</protein>
<dbReference type="AlphaFoldDB" id="A0A921IPF7"/>
<evidence type="ECO:0000256" key="2">
    <source>
        <dbReference type="ARBA" id="ARBA00022448"/>
    </source>
</evidence>
<dbReference type="InterPro" id="IPR036640">
    <property type="entry name" value="ABC1_TM_sf"/>
</dbReference>
<evidence type="ECO:0000259" key="12">
    <source>
        <dbReference type="PROSITE" id="PS50893"/>
    </source>
</evidence>
<evidence type="ECO:0000256" key="4">
    <source>
        <dbReference type="ARBA" id="ARBA00022692"/>
    </source>
</evidence>
<keyword evidence="2" id="KW-0813">Transport</keyword>
<feature type="domain" description="ABC transmembrane type-1" evidence="13">
    <location>
        <begin position="19"/>
        <end position="301"/>
    </location>
</feature>
<reference evidence="14" key="2">
    <citation type="submission" date="2021-09" db="EMBL/GenBank/DDBJ databases">
        <authorList>
            <person name="Gilroy R."/>
        </authorList>
    </citation>
    <scope>NUCLEOTIDE SEQUENCE</scope>
    <source>
        <strain evidence="14">ChiGjej2B2-7701</strain>
    </source>
</reference>
<dbReference type="InterPro" id="IPR039421">
    <property type="entry name" value="Type_1_exporter"/>
</dbReference>
<name>A0A921IPF7_9ACTN</name>
<feature type="transmembrane region" description="Helical" evidence="11">
    <location>
        <begin position="136"/>
        <end position="153"/>
    </location>
</feature>
<dbReference type="Pfam" id="PF00664">
    <property type="entry name" value="ABC_membrane"/>
    <property type="match status" value="1"/>
</dbReference>
<dbReference type="InterPro" id="IPR027417">
    <property type="entry name" value="P-loop_NTPase"/>
</dbReference>
<evidence type="ECO:0000256" key="8">
    <source>
        <dbReference type="ARBA" id="ARBA00023136"/>
    </source>
</evidence>
<evidence type="ECO:0000259" key="13">
    <source>
        <dbReference type="PROSITE" id="PS50929"/>
    </source>
</evidence>
<feature type="domain" description="ABC transporter" evidence="12">
    <location>
        <begin position="336"/>
        <end position="570"/>
    </location>
</feature>
<evidence type="ECO:0000256" key="3">
    <source>
        <dbReference type="ARBA" id="ARBA00022475"/>
    </source>
</evidence>
<gene>
    <name evidence="14" type="ORF">K8U80_06520</name>
</gene>
<feature type="transmembrane region" description="Helical" evidence="11">
    <location>
        <begin position="159"/>
        <end position="181"/>
    </location>
</feature>
<dbReference type="EMBL" id="DYVF01000042">
    <property type="protein sequence ID" value="HJG31034.1"/>
    <property type="molecule type" value="Genomic_DNA"/>
</dbReference>
<keyword evidence="3" id="KW-1003">Cell membrane</keyword>
<reference evidence="14" key="1">
    <citation type="journal article" date="2021" name="PeerJ">
        <title>Extensive microbial diversity within the chicken gut microbiome revealed by metagenomics and culture.</title>
        <authorList>
            <person name="Gilroy R."/>
            <person name="Ravi A."/>
            <person name="Getino M."/>
            <person name="Pursley I."/>
            <person name="Horton D.L."/>
            <person name="Alikhan N.F."/>
            <person name="Baker D."/>
            <person name="Gharbi K."/>
            <person name="Hall N."/>
            <person name="Watson M."/>
            <person name="Adriaenssens E.M."/>
            <person name="Foster-Nyarko E."/>
            <person name="Jarju S."/>
            <person name="Secka A."/>
            <person name="Antonio M."/>
            <person name="Oren A."/>
            <person name="Chaudhuri R.R."/>
            <person name="La Ragione R."/>
            <person name="Hildebrand F."/>
            <person name="Pallen M.J."/>
        </authorList>
    </citation>
    <scope>NUCLEOTIDE SEQUENCE</scope>
    <source>
        <strain evidence="14">ChiGjej2B2-7701</strain>
    </source>
</reference>
<organism evidence="14 15">
    <name type="scientific">Collinsella ihumii</name>
    <dbReference type="NCBI Taxonomy" id="1720204"/>
    <lineage>
        <taxon>Bacteria</taxon>
        <taxon>Bacillati</taxon>
        <taxon>Actinomycetota</taxon>
        <taxon>Coriobacteriia</taxon>
        <taxon>Coriobacteriales</taxon>
        <taxon>Coriobacteriaceae</taxon>
        <taxon>Collinsella</taxon>
    </lineage>
</organism>
<proteinExistence type="inferred from homology"/>
<feature type="compositionally biased region" description="Low complexity" evidence="10">
    <location>
        <begin position="580"/>
        <end position="592"/>
    </location>
</feature>
<feature type="transmembrane region" description="Helical" evidence="11">
    <location>
        <begin position="55"/>
        <end position="77"/>
    </location>
</feature>
<evidence type="ECO:0000256" key="10">
    <source>
        <dbReference type="SAM" id="MobiDB-lite"/>
    </source>
</evidence>
<dbReference type="SUPFAM" id="SSF52540">
    <property type="entry name" value="P-loop containing nucleoside triphosphate hydrolases"/>
    <property type="match status" value="1"/>
</dbReference>
<accession>A0A921IPF7</accession>
<dbReference type="GO" id="GO:0005886">
    <property type="term" value="C:plasma membrane"/>
    <property type="evidence" value="ECO:0007669"/>
    <property type="project" value="UniProtKB-SubCell"/>
</dbReference>
<evidence type="ECO:0000256" key="7">
    <source>
        <dbReference type="ARBA" id="ARBA00022989"/>
    </source>
</evidence>
<feature type="region of interest" description="Disordered" evidence="10">
    <location>
        <begin position="579"/>
        <end position="605"/>
    </location>
</feature>
<evidence type="ECO:0000256" key="11">
    <source>
        <dbReference type="SAM" id="Phobius"/>
    </source>
</evidence>
<dbReference type="FunFam" id="3.40.50.300:FF:000221">
    <property type="entry name" value="Multidrug ABC transporter ATP-binding protein"/>
    <property type="match status" value="1"/>
</dbReference>
<feature type="transmembrane region" description="Helical" evidence="11">
    <location>
        <begin position="248"/>
        <end position="272"/>
    </location>
</feature>
<evidence type="ECO:0000256" key="1">
    <source>
        <dbReference type="ARBA" id="ARBA00004429"/>
    </source>
</evidence>
<dbReference type="GO" id="GO:0016887">
    <property type="term" value="F:ATP hydrolysis activity"/>
    <property type="evidence" value="ECO:0007669"/>
    <property type="project" value="InterPro"/>
</dbReference>
<dbReference type="Gene3D" id="3.40.50.300">
    <property type="entry name" value="P-loop containing nucleotide triphosphate hydrolases"/>
    <property type="match status" value="1"/>
</dbReference>
<dbReference type="PROSITE" id="PS50929">
    <property type="entry name" value="ABC_TM1F"/>
    <property type="match status" value="1"/>
</dbReference>
<dbReference type="Pfam" id="PF00005">
    <property type="entry name" value="ABC_tran"/>
    <property type="match status" value="1"/>
</dbReference>
<comment type="subcellular location">
    <subcellularLocation>
        <location evidence="1">Cell inner membrane</location>
        <topology evidence="1">Multi-pass membrane protein</topology>
    </subcellularLocation>
</comment>
<keyword evidence="5" id="KW-0547">Nucleotide-binding</keyword>
<comment type="similarity">
    <text evidence="9">Belongs to the ABC transporter superfamily. Siderophore-Fe(3+) uptake transporter (SIUT) (TC 3.A.1.21) family.</text>
</comment>
<dbReference type="InterPro" id="IPR017871">
    <property type="entry name" value="ABC_transporter-like_CS"/>
</dbReference>
<dbReference type="PROSITE" id="PS50893">
    <property type="entry name" value="ABC_TRANSPORTER_2"/>
    <property type="match status" value="1"/>
</dbReference>
<evidence type="ECO:0000256" key="6">
    <source>
        <dbReference type="ARBA" id="ARBA00022840"/>
    </source>
</evidence>
<dbReference type="Gene3D" id="1.20.1560.10">
    <property type="entry name" value="ABC transporter type 1, transmembrane domain"/>
    <property type="match status" value="1"/>
</dbReference>
<dbReference type="InterPro" id="IPR011527">
    <property type="entry name" value="ABC1_TM_dom"/>
</dbReference>
<dbReference type="Proteomes" id="UP000746751">
    <property type="component" value="Unassembled WGS sequence"/>
</dbReference>
<evidence type="ECO:0000256" key="5">
    <source>
        <dbReference type="ARBA" id="ARBA00022741"/>
    </source>
</evidence>
<feature type="transmembrane region" description="Helical" evidence="11">
    <location>
        <begin position="20"/>
        <end position="43"/>
    </location>
</feature>
<keyword evidence="7 11" id="KW-1133">Transmembrane helix</keyword>
<dbReference type="InterPro" id="IPR003593">
    <property type="entry name" value="AAA+_ATPase"/>
</dbReference>
<feature type="transmembrane region" description="Helical" evidence="11">
    <location>
        <begin position="278"/>
        <end position="300"/>
    </location>
</feature>
<evidence type="ECO:0000256" key="9">
    <source>
        <dbReference type="ARBA" id="ARBA00023455"/>
    </source>
</evidence>
<dbReference type="PROSITE" id="PS00211">
    <property type="entry name" value="ABC_TRANSPORTER_1"/>
    <property type="match status" value="1"/>
</dbReference>
<dbReference type="PANTHER" id="PTHR43394">
    <property type="entry name" value="ATP-DEPENDENT PERMEASE MDL1, MITOCHONDRIAL"/>
    <property type="match status" value="1"/>
</dbReference>
<dbReference type="CDD" id="cd18548">
    <property type="entry name" value="ABC_6TM_Tm287_like"/>
    <property type="match status" value="1"/>
</dbReference>
<dbReference type="InterPro" id="IPR003439">
    <property type="entry name" value="ABC_transporter-like_ATP-bd"/>
</dbReference>
<sequence>MSEIRLLLSYVGPYRRDAALGALFVALETSLELLIPMLMASIIDEGIASGDVAVIMRQGAIMLALALLSLVLGLGYARFASRLATGLGARLRQAEYEKIQAFAFGNLDRYQTSSLVTRMTTDITVIQNAISSGFRPMVRGPVLLVMGLAYASIMSAELAVVFFCMMPLLGVLLGLITWRVAPLYRDLQVSMDHLNNVVQEDVTAVRAVKAYVRGPHECDVFAGVNGELARTSTKTFSTAVLNLPAFQLVMYTTTVLVLAVGGHMVATGALGVGTLTGFMSYVLQIMNSLMMISNVFLLLTRALTSIRRVRDVLDEVPELASPADGEALTDVPDGSVEFRDVSFKYSAAAEEDVLEHVSLRVPSGATVGVLGSTGSGKSSLVQLIARLYDATDGAVLVGGHDVRAYDLASLRDAVGVVLQKNVLFTGTVAENLRWGDADATDEELLEACRLACADEFLDRIGGLAGDLGQGGAGVSGGQKQRLCIARTLLKRPRVLIFDDSTSAVDMATEAKIRANLASIPGVTTIIIAQRITSVMDADEIFVLDDGRVHAHGTHAELLANDSIYQEIYASQMEHAEDDALAGAAASADARTASPVDVEEGGERRG</sequence>
<comment type="caution">
    <text evidence="14">The sequence shown here is derived from an EMBL/GenBank/DDBJ whole genome shotgun (WGS) entry which is preliminary data.</text>
</comment>